<dbReference type="InterPro" id="IPR025730">
    <property type="entry name" value="Biofilm_BssS"/>
</dbReference>
<keyword evidence="1" id="KW-0175">Coiled coil</keyword>
<comment type="caution">
    <text evidence="2">The sequence shown here is derived from an EMBL/GenBank/DDBJ whole genome shotgun (WGS) entry which is preliminary data.</text>
</comment>
<evidence type="ECO:0008006" key="4">
    <source>
        <dbReference type="Google" id="ProtNLM"/>
    </source>
</evidence>
<sequence length="82" mass="9151">MDEKIPIFPVTAWTVGPVPRLGFAVMKFDFIASPKQKIEEASEGPNFALTATQLRDLIQQMREALDVLESTDDSATDENRDP</sequence>
<dbReference type="RefSeq" id="WP_167668872.1">
    <property type="nucleotide sequence ID" value="NZ_JACCEW010000002.1"/>
</dbReference>
<dbReference type="Pfam" id="PF13991">
    <property type="entry name" value="BssS"/>
    <property type="match status" value="1"/>
</dbReference>
<dbReference type="Proteomes" id="UP000580517">
    <property type="component" value="Unassembled WGS sequence"/>
</dbReference>
<reference evidence="2 3" key="1">
    <citation type="submission" date="2020-07" db="EMBL/GenBank/DDBJ databases">
        <title>Taxonomic revisions and descriptions of new bacterial species based on genomic comparisons in the high-G+C-content subgroup of the family Alcaligenaceae.</title>
        <authorList>
            <person name="Szabo A."/>
            <person name="Felfoldi T."/>
        </authorList>
    </citation>
    <scope>NUCLEOTIDE SEQUENCE [LARGE SCALE GENOMIC DNA]</scope>
    <source>
        <strain evidence="2 3">DSM 25264</strain>
    </source>
</reference>
<accession>A0A853F7S0</accession>
<keyword evidence="3" id="KW-1185">Reference proteome</keyword>
<evidence type="ECO:0000313" key="3">
    <source>
        <dbReference type="Proteomes" id="UP000580517"/>
    </source>
</evidence>
<feature type="coiled-coil region" evidence="1">
    <location>
        <begin position="51"/>
        <end position="78"/>
    </location>
</feature>
<evidence type="ECO:0000313" key="2">
    <source>
        <dbReference type="EMBL" id="NYT36645.1"/>
    </source>
</evidence>
<protein>
    <recommendedName>
        <fullName evidence="4">BssS family protein</fullName>
    </recommendedName>
</protein>
<organism evidence="2 3">
    <name type="scientific">Allopusillimonas soli</name>
    <dbReference type="NCBI Taxonomy" id="659016"/>
    <lineage>
        <taxon>Bacteria</taxon>
        <taxon>Pseudomonadati</taxon>
        <taxon>Pseudomonadota</taxon>
        <taxon>Betaproteobacteria</taxon>
        <taxon>Burkholderiales</taxon>
        <taxon>Alcaligenaceae</taxon>
        <taxon>Allopusillimonas</taxon>
    </lineage>
</organism>
<name>A0A853F7S0_9BURK</name>
<evidence type="ECO:0000256" key="1">
    <source>
        <dbReference type="SAM" id="Coils"/>
    </source>
</evidence>
<dbReference type="AlphaFoldDB" id="A0A853F7S0"/>
<dbReference type="EMBL" id="JACCEW010000002">
    <property type="protein sequence ID" value="NYT36645.1"/>
    <property type="molecule type" value="Genomic_DNA"/>
</dbReference>
<proteinExistence type="predicted"/>
<gene>
    <name evidence="2" type="ORF">H0A68_07150</name>
</gene>